<keyword evidence="4" id="KW-1185">Reference proteome</keyword>
<evidence type="ECO:0000313" key="3">
    <source>
        <dbReference type="EMBL" id="KAF2835471.1"/>
    </source>
</evidence>
<name>A0A9P4S3E8_9PEZI</name>
<evidence type="ECO:0000256" key="2">
    <source>
        <dbReference type="SAM" id="SignalP"/>
    </source>
</evidence>
<organism evidence="3 4">
    <name type="scientific">Patellaria atrata CBS 101060</name>
    <dbReference type="NCBI Taxonomy" id="1346257"/>
    <lineage>
        <taxon>Eukaryota</taxon>
        <taxon>Fungi</taxon>
        <taxon>Dikarya</taxon>
        <taxon>Ascomycota</taxon>
        <taxon>Pezizomycotina</taxon>
        <taxon>Dothideomycetes</taxon>
        <taxon>Dothideomycetes incertae sedis</taxon>
        <taxon>Patellariales</taxon>
        <taxon>Patellariaceae</taxon>
        <taxon>Patellaria</taxon>
    </lineage>
</organism>
<dbReference type="AlphaFoldDB" id="A0A9P4S3E8"/>
<comment type="caution">
    <text evidence="3">The sequence shown here is derived from an EMBL/GenBank/DDBJ whole genome shotgun (WGS) entry which is preliminary data.</text>
</comment>
<evidence type="ECO:0000313" key="4">
    <source>
        <dbReference type="Proteomes" id="UP000799429"/>
    </source>
</evidence>
<feature type="region of interest" description="Disordered" evidence="1">
    <location>
        <begin position="110"/>
        <end position="155"/>
    </location>
</feature>
<reference evidence="3" key="1">
    <citation type="journal article" date="2020" name="Stud. Mycol.">
        <title>101 Dothideomycetes genomes: a test case for predicting lifestyles and emergence of pathogens.</title>
        <authorList>
            <person name="Haridas S."/>
            <person name="Albert R."/>
            <person name="Binder M."/>
            <person name="Bloem J."/>
            <person name="Labutti K."/>
            <person name="Salamov A."/>
            <person name="Andreopoulos B."/>
            <person name="Baker S."/>
            <person name="Barry K."/>
            <person name="Bills G."/>
            <person name="Bluhm B."/>
            <person name="Cannon C."/>
            <person name="Castanera R."/>
            <person name="Culley D."/>
            <person name="Daum C."/>
            <person name="Ezra D."/>
            <person name="Gonzalez J."/>
            <person name="Henrissat B."/>
            <person name="Kuo A."/>
            <person name="Liang C."/>
            <person name="Lipzen A."/>
            <person name="Lutzoni F."/>
            <person name="Magnuson J."/>
            <person name="Mondo S."/>
            <person name="Nolan M."/>
            <person name="Ohm R."/>
            <person name="Pangilinan J."/>
            <person name="Park H.-J."/>
            <person name="Ramirez L."/>
            <person name="Alfaro M."/>
            <person name="Sun H."/>
            <person name="Tritt A."/>
            <person name="Yoshinaga Y."/>
            <person name="Zwiers L.-H."/>
            <person name="Turgeon B."/>
            <person name="Goodwin S."/>
            <person name="Spatafora J."/>
            <person name="Crous P."/>
            <person name="Grigoriev I."/>
        </authorList>
    </citation>
    <scope>NUCLEOTIDE SEQUENCE</scope>
    <source>
        <strain evidence="3">CBS 101060</strain>
    </source>
</reference>
<gene>
    <name evidence="3" type="ORF">M501DRAFT_998929</name>
</gene>
<protein>
    <submittedName>
        <fullName evidence="3">Uncharacterized protein</fullName>
    </submittedName>
</protein>
<dbReference type="OrthoDB" id="5597238at2759"/>
<proteinExistence type="predicted"/>
<feature type="compositionally biased region" description="Low complexity" evidence="1">
    <location>
        <begin position="138"/>
        <end position="154"/>
    </location>
</feature>
<evidence type="ECO:0000256" key="1">
    <source>
        <dbReference type="SAM" id="MobiDB-lite"/>
    </source>
</evidence>
<feature type="chain" id="PRO_5040283576" evidence="2">
    <location>
        <begin position="18"/>
        <end position="177"/>
    </location>
</feature>
<keyword evidence="2" id="KW-0732">Signal</keyword>
<dbReference type="Proteomes" id="UP000799429">
    <property type="component" value="Unassembled WGS sequence"/>
</dbReference>
<sequence>MKPVAFIFVAFASLVLAVPQATTDGPASPTISLTPYQKCLTECDPADVECQAECGGNPHPDEQHANDTTECVAECDQGDGSQEQTEIYAQCMSRCITSIFLPSGTGAVARATGTAGQGSTNTAASDTASVTDGASSPTGTQTESAAEATSSGAAIGNSPMSVSVGGFAGLLMAIFAL</sequence>
<accession>A0A9P4S3E8</accession>
<feature type="signal peptide" evidence="2">
    <location>
        <begin position="1"/>
        <end position="17"/>
    </location>
</feature>
<feature type="compositionally biased region" description="Polar residues" evidence="1">
    <location>
        <begin position="117"/>
        <end position="137"/>
    </location>
</feature>
<dbReference type="EMBL" id="MU006108">
    <property type="protein sequence ID" value="KAF2835471.1"/>
    <property type="molecule type" value="Genomic_DNA"/>
</dbReference>